<dbReference type="InterPro" id="IPR026265">
    <property type="entry name" value="LptC"/>
</dbReference>
<feature type="region of interest" description="Disordered" evidence="1">
    <location>
        <begin position="167"/>
        <end position="186"/>
    </location>
</feature>
<accession>A0A940DKK4</accession>
<evidence type="ECO:0000313" key="3">
    <source>
        <dbReference type="Proteomes" id="UP000712007"/>
    </source>
</evidence>
<evidence type="ECO:0000313" key="2">
    <source>
        <dbReference type="EMBL" id="MBO8439422.1"/>
    </source>
</evidence>
<reference evidence="2" key="1">
    <citation type="submission" date="2020-10" db="EMBL/GenBank/DDBJ databases">
        <authorList>
            <person name="Gilroy R."/>
        </authorList>
    </citation>
    <scope>NUCLEOTIDE SEQUENCE</scope>
    <source>
        <strain evidence="2">3924</strain>
    </source>
</reference>
<reference evidence="2" key="2">
    <citation type="journal article" date="2021" name="PeerJ">
        <title>Extensive microbial diversity within the chicken gut microbiome revealed by metagenomics and culture.</title>
        <authorList>
            <person name="Gilroy R."/>
            <person name="Ravi A."/>
            <person name="Getino M."/>
            <person name="Pursley I."/>
            <person name="Horton D.L."/>
            <person name="Alikhan N.F."/>
            <person name="Baker D."/>
            <person name="Gharbi K."/>
            <person name="Hall N."/>
            <person name="Watson M."/>
            <person name="Adriaenssens E.M."/>
            <person name="Foster-Nyarko E."/>
            <person name="Jarju S."/>
            <person name="Secka A."/>
            <person name="Antonio M."/>
            <person name="Oren A."/>
            <person name="Chaudhuri R.R."/>
            <person name="La Ragione R."/>
            <person name="Hildebrand F."/>
            <person name="Pallen M.J."/>
        </authorList>
    </citation>
    <scope>NUCLEOTIDE SEQUENCE</scope>
    <source>
        <strain evidence="2">3924</strain>
    </source>
</reference>
<dbReference type="GO" id="GO:0005886">
    <property type="term" value="C:plasma membrane"/>
    <property type="evidence" value="ECO:0007669"/>
    <property type="project" value="InterPro"/>
</dbReference>
<dbReference type="AlphaFoldDB" id="A0A940DKK4"/>
<sequence>MLFLFTSCRKKVVLTDDIADQKVIPQMQADSITTIISDSGIIRYRLFAKKWKVYDKADTPYWDFPEGLHFERFDEEYNIDAQIDCRKAIYYQKMEIWKLNDSVRAINLQGEQFETEELYWNQGTERVYSDSAIRIIQEDKIINGIGFNSNQTFTKYEIRNPYGIIPVDPEEEPDTVAADSTAGNKD</sequence>
<comment type="caution">
    <text evidence="2">The sequence shown here is derived from an EMBL/GenBank/DDBJ whole genome shotgun (WGS) entry which is preliminary data.</text>
</comment>
<name>A0A940DKK4_9BACT</name>
<evidence type="ECO:0000256" key="1">
    <source>
        <dbReference type="SAM" id="MobiDB-lite"/>
    </source>
</evidence>
<dbReference type="NCBIfam" id="TIGR04409">
    <property type="entry name" value="LptC_YrbK"/>
    <property type="match status" value="1"/>
</dbReference>
<proteinExistence type="predicted"/>
<gene>
    <name evidence="2" type="primary">lptC</name>
    <name evidence="2" type="ORF">IAC51_02105</name>
</gene>
<organism evidence="2 3">
    <name type="scientific">Candidatus Aphodosoma intestinipullorum</name>
    <dbReference type="NCBI Taxonomy" id="2840674"/>
    <lineage>
        <taxon>Bacteria</taxon>
        <taxon>Pseudomonadati</taxon>
        <taxon>Bacteroidota</taxon>
        <taxon>Bacteroidia</taxon>
        <taxon>Bacteroidales</taxon>
        <taxon>Candidatus Aphodosoma</taxon>
    </lineage>
</organism>
<dbReference type="Gene3D" id="2.60.450.10">
    <property type="entry name" value="Lipopolysaccharide (LPS) transport protein A like domain"/>
    <property type="match status" value="1"/>
</dbReference>
<dbReference type="InterPro" id="IPR010664">
    <property type="entry name" value="LipoPS_assembly_LptC-rel"/>
</dbReference>
<dbReference type="Pfam" id="PF06835">
    <property type="entry name" value="LptC"/>
    <property type="match status" value="1"/>
</dbReference>
<dbReference type="Proteomes" id="UP000712007">
    <property type="component" value="Unassembled WGS sequence"/>
</dbReference>
<dbReference type="GO" id="GO:0015221">
    <property type="term" value="F:lipopolysaccharide transmembrane transporter activity"/>
    <property type="evidence" value="ECO:0007669"/>
    <property type="project" value="InterPro"/>
</dbReference>
<protein>
    <submittedName>
        <fullName evidence="2">LPS export ABC transporter periplasmic protein LptC</fullName>
    </submittedName>
</protein>
<dbReference type="EMBL" id="JADIMV010000040">
    <property type="protein sequence ID" value="MBO8439422.1"/>
    <property type="molecule type" value="Genomic_DNA"/>
</dbReference>